<dbReference type="PROSITE" id="PS51352">
    <property type="entry name" value="THIOREDOXIN_2"/>
    <property type="match status" value="1"/>
</dbReference>
<evidence type="ECO:0000256" key="2">
    <source>
        <dbReference type="ARBA" id="ARBA00022475"/>
    </source>
</evidence>
<evidence type="ECO:0000259" key="9">
    <source>
        <dbReference type="PROSITE" id="PS51352"/>
    </source>
</evidence>
<gene>
    <name evidence="10" type="ORF">Q0812_07430</name>
</gene>
<feature type="transmembrane region" description="Helical" evidence="7">
    <location>
        <begin position="504"/>
        <end position="521"/>
    </location>
</feature>
<comment type="subcellular location">
    <subcellularLocation>
        <location evidence="1">Cell membrane</location>
        <topology evidence="1">Multi-pass membrane protein</topology>
    </subcellularLocation>
</comment>
<feature type="transmembrane region" description="Helical" evidence="7">
    <location>
        <begin position="429"/>
        <end position="454"/>
    </location>
</feature>
<dbReference type="Gene3D" id="3.40.30.10">
    <property type="entry name" value="Glutaredoxin"/>
    <property type="match status" value="1"/>
</dbReference>
<dbReference type="InterPro" id="IPR013766">
    <property type="entry name" value="Thioredoxin_domain"/>
</dbReference>
<dbReference type="CDD" id="cd02953">
    <property type="entry name" value="DsbDgamma"/>
    <property type="match status" value="1"/>
</dbReference>
<feature type="domain" description="Thioredoxin" evidence="9">
    <location>
        <begin position="587"/>
        <end position="705"/>
    </location>
</feature>
<dbReference type="PANTHER" id="PTHR32234:SF3">
    <property type="entry name" value="SUPPRESSION OF COPPER SENSITIVITY PROTEIN"/>
    <property type="match status" value="1"/>
</dbReference>
<evidence type="ECO:0000256" key="3">
    <source>
        <dbReference type="ARBA" id="ARBA00022692"/>
    </source>
</evidence>
<feature type="transmembrane region" description="Helical" evidence="7">
    <location>
        <begin position="460"/>
        <end position="483"/>
    </location>
</feature>
<evidence type="ECO:0000256" key="4">
    <source>
        <dbReference type="ARBA" id="ARBA00022748"/>
    </source>
</evidence>
<feature type="transmembrane region" description="Helical" evidence="7">
    <location>
        <begin position="527"/>
        <end position="549"/>
    </location>
</feature>
<dbReference type="InterPro" id="IPR036249">
    <property type="entry name" value="Thioredoxin-like_sf"/>
</dbReference>
<dbReference type="Proteomes" id="UP001169063">
    <property type="component" value="Unassembled WGS sequence"/>
</dbReference>
<dbReference type="SUPFAM" id="SSF52833">
    <property type="entry name" value="Thioredoxin-like"/>
    <property type="match status" value="1"/>
</dbReference>
<reference evidence="10" key="1">
    <citation type="submission" date="2023-07" db="EMBL/GenBank/DDBJ databases">
        <title>Brevundimonas soil sp. nov., isolated from the soil of chemical plant.</title>
        <authorList>
            <person name="Wu N."/>
        </authorList>
    </citation>
    <scope>NUCLEOTIDE SEQUENCE</scope>
    <source>
        <strain evidence="10">XZ-24</strain>
    </source>
</reference>
<evidence type="ECO:0000256" key="5">
    <source>
        <dbReference type="ARBA" id="ARBA00022989"/>
    </source>
</evidence>
<dbReference type="Pfam" id="PF13899">
    <property type="entry name" value="Thioredoxin_7"/>
    <property type="match status" value="1"/>
</dbReference>
<feature type="transmembrane region" description="Helical" evidence="7">
    <location>
        <begin position="347"/>
        <end position="368"/>
    </location>
</feature>
<keyword evidence="8" id="KW-0732">Signal</keyword>
<evidence type="ECO:0000256" key="1">
    <source>
        <dbReference type="ARBA" id="ARBA00004651"/>
    </source>
</evidence>
<feature type="transmembrane region" description="Helical" evidence="7">
    <location>
        <begin position="302"/>
        <end position="326"/>
    </location>
</feature>
<accession>A0ABT8SL08</accession>
<proteinExistence type="predicted"/>
<dbReference type="EMBL" id="JAUKTR010000003">
    <property type="protein sequence ID" value="MDO1559256.1"/>
    <property type="molecule type" value="Genomic_DNA"/>
</dbReference>
<dbReference type="PANTHER" id="PTHR32234">
    <property type="entry name" value="THIOL:DISULFIDE INTERCHANGE PROTEIN DSBD"/>
    <property type="match status" value="1"/>
</dbReference>
<feature type="transmembrane region" description="Helical" evidence="7">
    <location>
        <begin position="388"/>
        <end position="408"/>
    </location>
</feature>
<evidence type="ECO:0000256" key="7">
    <source>
        <dbReference type="SAM" id="Phobius"/>
    </source>
</evidence>
<comment type="caution">
    <text evidence="10">The sequence shown here is derived from an EMBL/GenBank/DDBJ whole genome shotgun (WGS) entry which is preliminary data.</text>
</comment>
<evidence type="ECO:0000256" key="8">
    <source>
        <dbReference type="SAM" id="SignalP"/>
    </source>
</evidence>
<dbReference type="Pfam" id="PF02683">
    <property type="entry name" value="DsbD_TM"/>
    <property type="match status" value="1"/>
</dbReference>
<feature type="signal peptide" evidence="8">
    <location>
        <begin position="1"/>
        <end position="21"/>
    </location>
</feature>
<evidence type="ECO:0000256" key="6">
    <source>
        <dbReference type="ARBA" id="ARBA00023136"/>
    </source>
</evidence>
<keyword evidence="4" id="KW-0201">Cytochrome c-type biogenesis</keyword>
<dbReference type="RefSeq" id="WP_302109692.1">
    <property type="nucleotide sequence ID" value="NZ_JAUKTR010000003.1"/>
</dbReference>
<keyword evidence="5 7" id="KW-1133">Transmembrane helix</keyword>
<organism evidence="10 11">
    <name type="scientific">Peiella sedimenti</name>
    <dbReference type="NCBI Taxonomy" id="3061083"/>
    <lineage>
        <taxon>Bacteria</taxon>
        <taxon>Pseudomonadati</taxon>
        <taxon>Pseudomonadota</taxon>
        <taxon>Alphaproteobacteria</taxon>
        <taxon>Caulobacterales</taxon>
        <taxon>Caulobacteraceae</taxon>
        <taxon>Peiella</taxon>
    </lineage>
</organism>
<feature type="transmembrane region" description="Helical" evidence="7">
    <location>
        <begin position="561"/>
        <end position="581"/>
    </location>
</feature>
<dbReference type="InterPro" id="IPR035671">
    <property type="entry name" value="DsbD_gamma"/>
</dbReference>
<keyword evidence="11" id="KW-1185">Reference proteome</keyword>
<evidence type="ECO:0000313" key="10">
    <source>
        <dbReference type="EMBL" id="MDO1559256.1"/>
    </source>
</evidence>
<keyword evidence="2" id="KW-1003">Cell membrane</keyword>
<evidence type="ECO:0000313" key="11">
    <source>
        <dbReference type="Proteomes" id="UP001169063"/>
    </source>
</evidence>
<sequence>MIRLWLLILLVFGLAAEPSRAQPAGELRMRADLVAQTRTVAPGGLAWIALRQRLEPGWHTYWLNPGDAGGPTEISWAPVPGAEIGPIQWPRPRRLLVQAYMNHVYEGEVLLPIPVQVSPDLRPGDVLRLRATTTAFVCSDTLCVPQTDEVSLDIPVSDETPRLTSHGAAVGAAIEALPTSPALQATHGAQGDRVRLSIAGPAVVEALGQARPRVWFFAEQPGRIDHAAVQDVQSGPQGVTLTLKPGNGPQPDQPLSGLLTIGDRAFQVTARPGEALPGARGRILTPAPLDDTGQGAEGDLGLWKALLFAFLGGVILNLMPCVFPILSMKAAALTALAQDPTAARRDGVAFLAGVMVSFLALAGALIAARAGGQAVGWGFQLQSPAFTGALALVMLAAGLNLAGLYHMGASAPRIGSFGPLRRLGGAGGAFLTGVLAVLLAAPCTGPFMAAAVGFGLTLPAAQALAVFAALGLGFGLPFVAAAFSPGLIRRLPRPGPWMERLRRILAIPMFATALWLAWVFLRQGGWPAAMALLLAAMALAAALVVYGRAQLRLLDSRPARPLLIGAWAGLLAAVILVGVAVQAARGASRPAPAAAFSEAAVAAAQSQGKVVFVNATADWCLTCKVNEAGALAAPAVRRALADPGVVYLEADWTRRDPTIGAYLARHGRSGVPVYLVYGPQASEPVLLPQLLTEDTVLEALRSARPGSSASSR</sequence>
<dbReference type="InterPro" id="IPR003834">
    <property type="entry name" value="Cyt_c_assmbl_TM_dom"/>
</dbReference>
<feature type="chain" id="PRO_5046981714" evidence="8">
    <location>
        <begin position="22"/>
        <end position="712"/>
    </location>
</feature>
<keyword evidence="6 7" id="KW-0472">Membrane</keyword>
<dbReference type="Pfam" id="PF11412">
    <property type="entry name" value="DsbD_N"/>
    <property type="match status" value="1"/>
</dbReference>
<protein>
    <submittedName>
        <fullName evidence="10">Protein-disulfide reductase DsbD family protein</fullName>
    </submittedName>
</protein>
<keyword evidence="3 7" id="KW-0812">Transmembrane</keyword>
<dbReference type="InterPro" id="IPR028250">
    <property type="entry name" value="DsbDN"/>
</dbReference>
<name>A0ABT8SL08_9CAUL</name>